<dbReference type="RefSeq" id="WP_221032755.1">
    <property type="nucleotide sequence ID" value="NZ_CP139781.1"/>
</dbReference>
<feature type="region of interest" description="Disordered" evidence="1">
    <location>
        <begin position="391"/>
        <end position="460"/>
    </location>
</feature>
<accession>A0ABZ1C2B7</accession>
<evidence type="ECO:0008006" key="4">
    <source>
        <dbReference type="Google" id="ProtNLM"/>
    </source>
</evidence>
<feature type="region of interest" description="Disordered" evidence="1">
    <location>
        <begin position="539"/>
        <end position="591"/>
    </location>
</feature>
<feature type="compositionally biased region" description="Basic and acidic residues" evidence="1">
    <location>
        <begin position="393"/>
        <end position="413"/>
    </location>
</feature>
<name>A0ABZ1C2B7_9BACT</name>
<feature type="compositionally biased region" description="Acidic residues" evidence="1">
    <location>
        <begin position="414"/>
        <end position="427"/>
    </location>
</feature>
<evidence type="ECO:0000256" key="1">
    <source>
        <dbReference type="SAM" id="MobiDB-lite"/>
    </source>
</evidence>
<feature type="region of interest" description="Disordered" evidence="1">
    <location>
        <begin position="242"/>
        <end position="335"/>
    </location>
</feature>
<reference evidence="2 3" key="1">
    <citation type="submission" date="2023-12" db="EMBL/GenBank/DDBJ databases">
        <title>Description of an unclassified Opitutus bacterium of Verrucomicrobiota.</title>
        <authorList>
            <person name="Zhang D.-F."/>
        </authorList>
    </citation>
    <scope>NUCLEOTIDE SEQUENCE [LARGE SCALE GENOMIC DNA]</scope>
    <source>
        <strain evidence="2 3">WL0086</strain>
    </source>
</reference>
<evidence type="ECO:0000313" key="3">
    <source>
        <dbReference type="Proteomes" id="UP000738431"/>
    </source>
</evidence>
<sequence length="591" mass="65282">MAIWEYKVISSGKGGFANPQLLENFLNQLGKDEWEIIDFRTAPDNPLAFNGLARRGTQRDWTLEAAQAAQTKAEEEKNRAELAAARAAKEAAERDAEKAREAAAAAIAGEGDEEGSHRDESLRTLRDTERDDDPEALAEEAEAASLGDDWDEMSLDDDLPTLFDAIKPHLRRNQKGLGEAAAIDYLARRWEQEPEDVLGALQECGLTVPENDDDLPEYFEFEGDLYWLNRNNRGQTFINVREKPRPRFKPTQMRKLDPEDPASEELRAEHEAEQEKKRAAQAEREAREAERAARKAAAEAEANKPPEPLPEGEAVIELVKPKMRRNRRGPGQSGSLSFLAKALKHSEEDLLKAFESIGLKLAEKDDEKPAFVEVGDEVYWLKKDGRGGVWINARDKDKLRNKDKDAVKPKDAESEAADAAADEDQSSAEEKPAEPVKPAAEADADDATTTETEEVEVKFEPGAKALPALRLLLKPKSRGNGAAAEIDTLARKLNKPAVELLEALVKAGLNVPDDADEKPKFAELGDEILWLNRNAKDDSLWLNAKTKPKRSRSRSTTKKTTKKAATEKASDAGSADKKAAPEESSDAAKSE</sequence>
<feature type="compositionally biased region" description="Acidic residues" evidence="1">
    <location>
        <begin position="130"/>
        <end position="152"/>
    </location>
</feature>
<feature type="compositionally biased region" description="Basic and acidic residues" evidence="1">
    <location>
        <begin position="564"/>
        <end position="591"/>
    </location>
</feature>
<feature type="region of interest" description="Disordered" evidence="1">
    <location>
        <begin position="86"/>
        <end position="152"/>
    </location>
</feature>
<proteinExistence type="predicted"/>
<organism evidence="2 3">
    <name type="scientific">Actomonas aquatica</name>
    <dbReference type="NCBI Taxonomy" id="2866162"/>
    <lineage>
        <taxon>Bacteria</taxon>
        <taxon>Pseudomonadati</taxon>
        <taxon>Verrucomicrobiota</taxon>
        <taxon>Opitutia</taxon>
        <taxon>Opitutales</taxon>
        <taxon>Opitutaceae</taxon>
        <taxon>Actomonas</taxon>
    </lineage>
</organism>
<gene>
    <name evidence="2" type="ORF">K1X11_012905</name>
</gene>
<keyword evidence="3" id="KW-1185">Reference proteome</keyword>
<feature type="compositionally biased region" description="Basic and acidic residues" evidence="1">
    <location>
        <begin position="254"/>
        <end position="304"/>
    </location>
</feature>
<feature type="compositionally biased region" description="Acidic residues" evidence="1">
    <location>
        <begin position="442"/>
        <end position="454"/>
    </location>
</feature>
<evidence type="ECO:0000313" key="2">
    <source>
        <dbReference type="EMBL" id="WRQ85705.1"/>
    </source>
</evidence>
<feature type="compositionally biased region" description="Basic and acidic residues" evidence="1">
    <location>
        <begin position="114"/>
        <end position="129"/>
    </location>
</feature>
<feature type="compositionally biased region" description="Basic residues" evidence="1">
    <location>
        <begin position="546"/>
        <end position="562"/>
    </location>
</feature>
<dbReference type="Proteomes" id="UP000738431">
    <property type="component" value="Chromosome"/>
</dbReference>
<protein>
    <recommendedName>
        <fullName evidence="4">GYF domain-containing protein</fullName>
    </recommendedName>
</protein>
<dbReference type="EMBL" id="CP139781">
    <property type="protein sequence ID" value="WRQ85705.1"/>
    <property type="molecule type" value="Genomic_DNA"/>
</dbReference>
<feature type="compositionally biased region" description="Basic and acidic residues" evidence="1">
    <location>
        <begin position="87"/>
        <end position="101"/>
    </location>
</feature>